<evidence type="ECO:0000256" key="2">
    <source>
        <dbReference type="RuleBase" id="RU362097"/>
    </source>
</evidence>
<sequence length="479" mass="54160">MQNKHLFSLLAFTMLASCTVGPDYERPQFYPDAEVAKNLKLEQAEASPVGQDWYKQFNDPALNRLIERAWAASPNVRIAVHKLREARYGLLRSNVQSFPMLDINAGYNYDRSSRDIGFSIDRDYYQLGMDASWELDIWGGNRRAAEASRALFEAAGANLDNVRLVMAAEVANNYISLRTAQEQLRVARENLKLQQEIYQLVQQKYDVGLTDFIALNQAQYAVESTKTLIPQLESEIEAYKNAVAVLLGVLPDDLAGTLDNTADNLVRRRLSYNLKQLYRLRVDVIRNRPDVRLAEQNLIAQNAAVGEAVANLYPDVSISGFVGWQSGKIAGLINGDHSTYSYAPALKLPFFHWNQLMNTVNEQKEVKEQYVLSYQNAVLSAVSELRNSVVSIRQERQRNQAYRKSVKNMRNVLKYTLSKYKNGLIDFNDLLQAEQELLKAQTELLASNGSIYQYLIAFYKAAGGGFNSRFAVCVDCAKT</sequence>
<keyword evidence="2" id="KW-0812">Transmembrane</keyword>
<reference evidence="3" key="1">
    <citation type="submission" date="2020-10" db="EMBL/GenBank/DDBJ databases">
        <authorList>
            <person name="Gilroy R."/>
        </authorList>
    </citation>
    <scope>NUCLEOTIDE SEQUENCE</scope>
    <source>
        <strain evidence="3">ChiW3-316</strain>
    </source>
</reference>
<organism evidence="3 4">
    <name type="scientific">Candidatus Scatocola faecipullorum</name>
    <dbReference type="NCBI Taxonomy" id="2840917"/>
    <lineage>
        <taxon>Bacteria</taxon>
        <taxon>Pseudomonadati</taxon>
        <taxon>Pseudomonadota</taxon>
        <taxon>Alphaproteobacteria</taxon>
        <taxon>Rhodospirillales</taxon>
        <taxon>Rhodospirillaceae</taxon>
        <taxon>Rhodospirillaceae incertae sedis</taxon>
        <taxon>Candidatus Scatocola</taxon>
    </lineage>
</organism>
<keyword evidence="2" id="KW-0564">Palmitate</keyword>
<dbReference type="InterPro" id="IPR010131">
    <property type="entry name" value="MdtP/NodT-like"/>
</dbReference>
<proteinExistence type="inferred from homology"/>
<protein>
    <submittedName>
        <fullName evidence="3">TolC family protein</fullName>
    </submittedName>
</protein>
<dbReference type="PROSITE" id="PS51257">
    <property type="entry name" value="PROKAR_LIPOPROTEIN"/>
    <property type="match status" value="1"/>
</dbReference>
<evidence type="ECO:0000313" key="3">
    <source>
        <dbReference type="EMBL" id="HIU54028.1"/>
    </source>
</evidence>
<comment type="subcellular location">
    <subcellularLocation>
        <location evidence="2">Cell membrane</location>
        <topology evidence="2">Lipid-anchor</topology>
    </subcellularLocation>
</comment>
<reference evidence="3" key="2">
    <citation type="journal article" date="2021" name="PeerJ">
        <title>Extensive microbial diversity within the chicken gut microbiome revealed by metagenomics and culture.</title>
        <authorList>
            <person name="Gilroy R."/>
            <person name="Ravi A."/>
            <person name="Getino M."/>
            <person name="Pursley I."/>
            <person name="Horton D.L."/>
            <person name="Alikhan N.F."/>
            <person name="Baker D."/>
            <person name="Gharbi K."/>
            <person name="Hall N."/>
            <person name="Watson M."/>
            <person name="Adriaenssens E.M."/>
            <person name="Foster-Nyarko E."/>
            <person name="Jarju S."/>
            <person name="Secka A."/>
            <person name="Antonio M."/>
            <person name="Oren A."/>
            <person name="Chaudhuri R.R."/>
            <person name="La Ragione R."/>
            <person name="Hildebrand F."/>
            <person name="Pallen M.J."/>
        </authorList>
    </citation>
    <scope>NUCLEOTIDE SEQUENCE</scope>
    <source>
        <strain evidence="3">ChiW3-316</strain>
    </source>
</reference>
<keyword evidence="2" id="KW-1134">Transmembrane beta strand</keyword>
<keyword evidence="2" id="KW-0472">Membrane</keyword>
<keyword evidence="2" id="KW-0449">Lipoprotein</keyword>
<dbReference type="GO" id="GO:0015562">
    <property type="term" value="F:efflux transmembrane transporter activity"/>
    <property type="evidence" value="ECO:0007669"/>
    <property type="project" value="InterPro"/>
</dbReference>
<comment type="similarity">
    <text evidence="1 2">Belongs to the outer membrane factor (OMF) (TC 1.B.17) family.</text>
</comment>
<evidence type="ECO:0000313" key="4">
    <source>
        <dbReference type="Proteomes" id="UP000824107"/>
    </source>
</evidence>
<dbReference type="PANTHER" id="PTHR30203">
    <property type="entry name" value="OUTER MEMBRANE CATION EFFLUX PROTEIN"/>
    <property type="match status" value="1"/>
</dbReference>
<dbReference type="NCBIfam" id="TIGR01845">
    <property type="entry name" value="outer_NodT"/>
    <property type="match status" value="1"/>
</dbReference>
<dbReference type="GO" id="GO:0005886">
    <property type="term" value="C:plasma membrane"/>
    <property type="evidence" value="ECO:0007669"/>
    <property type="project" value="UniProtKB-SubCell"/>
</dbReference>
<dbReference type="AlphaFoldDB" id="A0A9D1M524"/>
<accession>A0A9D1M524</accession>
<dbReference type="EMBL" id="DVNC01000054">
    <property type="protein sequence ID" value="HIU54028.1"/>
    <property type="molecule type" value="Genomic_DNA"/>
</dbReference>
<name>A0A9D1M524_9PROT</name>
<dbReference type="InterPro" id="IPR003423">
    <property type="entry name" value="OMP_efflux"/>
</dbReference>
<evidence type="ECO:0000256" key="1">
    <source>
        <dbReference type="ARBA" id="ARBA00007613"/>
    </source>
</evidence>
<dbReference type="Gene3D" id="1.20.1600.10">
    <property type="entry name" value="Outer membrane efflux proteins (OEP)"/>
    <property type="match status" value="1"/>
</dbReference>
<dbReference type="Gene3D" id="2.20.200.10">
    <property type="entry name" value="Outer membrane efflux proteins (OEP)"/>
    <property type="match status" value="1"/>
</dbReference>
<comment type="caution">
    <text evidence="3">The sequence shown here is derived from an EMBL/GenBank/DDBJ whole genome shotgun (WGS) entry which is preliminary data.</text>
</comment>
<dbReference type="Proteomes" id="UP000824107">
    <property type="component" value="Unassembled WGS sequence"/>
</dbReference>
<dbReference type="Pfam" id="PF02321">
    <property type="entry name" value="OEP"/>
    <property type="match status" value="2"/>
</dbReference>
<dbReference type="SUPFAM" id="SSF56954">
    <property type="entry name" value="Outer membrane efflux proteins (OEP)"/>
    <property type="match status" value="1"/>
</dbReference>
<gene>
    <name evidence="3" type="ORF">IAD20_08125</name>
</gene>
<dbReference type="PANTHER" id="PTHR30203:SF31">
    <property type="entry name" value="RND EFFLUX SYSTEM, OUTER MEMBRANE LIPOPROTEIN, NODT"/>
    <property type="match status" value="1"/>
</dbReference>